<dbReference type="GO" id="GO:0005829">
    <property type="term" value="C:cytosol"/>
    <property type="evidence" value="ECO:0007669"/>
    <property type="project" value="TreeGrafter"/>
</dbReference>
<dbReference type="GO" id="GO:0019543">
    <property type="term" value="P:propionate catabolic process"/>
    <property type="evidence" value="ECO:0007669"/>
    <property type="project" value="TreeGrafter"/>
</dbReference>
<dbReference type="EMBL" id="JOJR01000256">
    <property type="protein sequence ID" value="RCN40963.1"/>
    <property type="molecule type" value="Genomic_DNA"/>
</dbReference>
<dbReference type="InterPro" id="IPR008209">
    <property type="entry name" value="PEP_carboxykinase_GTP"/>
</dbReference>
<dbReference type="AlphaFoldDB" id="A0A368G980"/>
<dbReference type="Pfam" id="PF00821">
    <property type="entry name" value="PEPCK_GTP"/>
    <property type="match status" value="1"/>
</dbReference>
<dbReference type="GO" id="GO:0046327">
    <property type="term" value="P:glycerol biosynthetic process from pyruvate"/>
    <property type="evidence" value="ECO:0007669"/>
    <property type="project" value="TreeGrafter"/>
</dbReference>
<protein>
    <recommendedName>
        <fullName evidence="1">Phosphoenolpyruvate carboxykinase C-terminal P-loop domain-containing protein</fullName>
    </recommendedName>
</protein>
<dbReference type="GO" id="GO:0005525">
    <property type="term" value="F:GTP binding"/>
    <property type="evidence" value="ECO:0007669"/>
    <property type="project" value="InterPro"/>
</dbReference>
<dbReference type="Proteomes" id="UP000252519">
    <property type="component" value="Unassembled WGS sequence"/>
</dbReference>
<feature type="domain" description="Phosphoenolpyruvate carboxykinase C-terminal P-loop" evidence="1">
    <location>
        <begin position="2"/>
        <end position="96"/>
    </location>
</feature>
<dbReference type="GO" id="GO:0004613">
    <property type="term" value="F:phosphoenolpyruvate carboxykinase (GTP) activity"/>
    <property type="evidence" value="ECO:0007669"/>
    <property type="project" value="TreeGrafter"/>
</dbReference>
<dbReference type="GO" id="GO:0033993">
    <property type="term" value="P:response to lipid"/>
    <property type="evidence" value="ECO:0007669"/>
    <property type="project" value="TreeGrafter"/>
</dbReference>
<organism evidence="2 3">
    <name type="scientific">Ancylostoma caninum</name>
    <name type="common">Dog hookworm</name>
    <dbReference type="NCBI Taxonomy" id="29170"/>
    <lineage>
        <taxon>Eukaryota</taxon>
        <taxon>Metazoa</taxon>
        <taxon>Ecdysozoa</taxon>
        <taxon>Nematoda</taxon>
        <taxon>Chromadorea</taxon>
        <taxon>Rhabditida</taxon>
        <taxon>Rhabditina</taxon>
        <taxon>Rhabditomorpha</taxon>
        <taxon>Strongyloidea</taxon>
        <taxon>Ancylostomatidae</taxon>
        <taxon>Ancylostomatinae</taxon>
        <taxon>Ancylostoma</taxon>
    </lineage>
</organism>
<dbReference type="GO" id="GO:0071333">
    <property type="term" value="P:cellular response to glucose stimulus"/>
    <property type="evidence" value="ECO:0007669"/>
    <property type="project" value="TreeGrafter"/>
</dbReference>
<dbReference type="PANTHER" id="PTHR11561">
    <property type="entry name" value="PHOSPHOENOLPYRUVATE CARBOXYKINASE"/>
    <property type="match status" value="1"/>
</dbReference>
<sequence>MQVPKIFMVNWYQQDKNGKTKWPGFGENVRLLEWIFKRCTAPNETAALSTAIGLIPQKLNVEGIKVDLSPLLTIQKQFWTKEITQIYSFLHTEMGNQKLPIIRIILADIAKRVAEMK</sequence>
<dbReference type="GO" id="GO:0006107">
    <property type="term" value="P:oxaloacetate metabolic process"/>
    <property type="evidence" value="ECO:0007669"/>
    <property type="project" value="TreeGrafter"/>
</dbReference>
<dbReference type="OrthoDB" id="10054927at2759"/>
<gene>
    <name evidence="2" type="ORF">ANCCAN_13105</name>
</gene>
<proteinExistence type="predicted"/>
<keyword evidence="3" id="KW-1185">Reference proteome</keyword>
<dbReference type="SUPFAM" id="SSF53795">
    <property type="entry name" value="PEP carboxykinase-like"/>
    <property type="match status" value="1"/>
</dbReference>
<reference evidence="2 3" key="1">
    <citation type="submission" date="2014-10" db="EMBL/GenBank/DDBJ databases">
        <title>Draft genome of the hookworm Ancylostoma caninum.</title>
        <authorList>
            <person name="Mitreva M."/>
        </authorList>
    </citation>
    <scope>NUCLEOTIDE SEQUENCE [LARGE SCALE GENOMIC DNA]</scope>
    <source>
        <strain evidence="2 3">Baltimore</strain>
    </source>
</reference>
<dbReference type="GO" id="GO:0006094">
    <property type="term" value="P:gluconeogenesis"/>
    <property type="evidence" value="ECO:0007669"/>
    <property type="project" value="InterPro"/>
</dbReference>
<evidence type="ECO:0000259" key="1">
    <source>
        <dbReference type="Pfam" id="PF00821"/>
    </source>
</evidence>
<dbReference type="GO" id="GO:0030145">
    <property type="term" value="F:manganese ion binding"/>
    <property type="evidence" value="ECO:0007669"/>
    <property type="project" value="TreeGrafter"/>
</dbReference>
<dbReference type="InterPro" id="IPR013035">
    <property type="entry name" value="PEP_carboxykinase_C"/>
</dbReference>
<dbReference type="PANTHER" id="PTHR11561:SF0">
    <property type="entry name" value="PHOSPHOENOLPYRUVATE CARBOXYKINASE [GTP]-RELATED"/>
    <property type="match status" value="1"/>
</dbReference>
<dbReference type="GO" id="GO:0042594">
    <property type="term" value="P:response to starvation"/>
    <property type="evidence" value="ECO:0007669"/>
    <property type="project" value="TreeGrafter"/>
</dbReference>
<accession>A0A368G980</accession>
<dbReference type="Gene3D" id="3.90.228.20">
    <property type="match status" value="1"/>
</dbReference>
<dbReference type="STRING" id="29170.A0A368G980"/>
<dbReference type="InterPro" id="IPR035077">
    <property type="entry name" value="PEP_carboxykinase_GTP_C"/>
</dbReference>
<evidence type="ECO:0000313" key="3">
    <source>
        <dbReference type="Proteomes" id="UP000252519"/>
    </source>
</evidence>
<evidence type="ECO:0000313" key="2">
    <source>
        <dbReference type="EMBL" id="RCN40963.1"/>
    </source>
</evidence>
<comment type="caution">
    <text evidence="2">The sequence shown here is derived from an EMBL/GenBank/DDBJ whole genome shotgun (WGS) entry which is preliminary data.</text>
</comment>
<name>A0A368G980_ANCCA</name>